<evidence type="ECO:0000313" key="2">
    <source>
        <dbReference type="Proteomes" id="UP000275078"/>
    </source>
</evidence>
<name>A0A3N4HMF7_ASCIM</name>
<accession>A0A3N4HMF7</accession>
<organism evidence="1 2">
    <name type="scientific">Ascobolus immersus RN42</name>
    <dbReference type="NCBI Taxonomy" id="1160509"/>
    <lineage>
        <taxon>Eukaryota</taxon>
        <taxon>Fungi</taxon>
        <taxon>Dikarya</taxon>
        <taxon>Ascomycota</taxon>
        <taxon>Pezizomycotina</taxon>
        <taxon>Pezizomycetes</taxon>
        <taxon>Pezizales</taxon>
        <taxon>Ascobolaceae</taxon>
        <taxon>Ascobolus</taxon>
    </lineage>
</organism>
<protein>
    <submittedName>
        <fullName evidence="1">Uncharacterized protein</fullName>
    </submittedName>
</protein>
<dbReference type="EMBL" id="ML119790">
    <property type="protein sequence ID" value="RPA74437.1"/>
    <property type="molecule type" value="Genomic_DNA"/>
</dbReference>
<dbReference type="Proteomes" id="UP000275078">
    <property type="component" value="Unassembled WGS sequence"/>
</dbReference>
<keyword evidence="2" id="KW-1185">Reference proteome</keyword>
<proteinExistence type="predicted"/>
<sequence length="410" mass="47004">MSHIPVEDPVRDGYYRALGLQPTPKTTLHQIHTAFKQLAREESNKRAERKTLYSNKPDYFSLRFSRTSLQWPQALEVLSGKSDPVSSDYATVPLFKTWQYPSSAGRLPVFFFDKIPRILQLRYLRYDRDALCTSTRPQHPSIQSDYKLEDFDVLYLVLNEDTVRRRCPAKTWKDCFVAQFEEITKAKMLQLLVKPTVASTGTSIDLLVHLISDLANMHRLDFECLPYAFQRGPESELATDTFGGYFADIAWRIGFFWCALLPGFLNSKEFAEAAPDCKGSSWTTVVAKVQAIQTTMVSKVLNGFNIYEDPRKWETDTAFWDQRNTIREEIMMEEDEGLHLTFAQDIECIYTLLERNKCRLYTENEDSAYIHQIDIAGASIHLLQGQVQANTRNEHGALNTPAPGKSASMH</sequence>
<gene>
    <name evidence="1" type="ORF">BJ508DRAFT_312885</name>
</gene>
<evidence type="ECO:0000313" key="1">
    <source>
        <dbReference type="EMBL" id="RPA74437.1"/>
    </source>
</evidence>
<dbReference type="AlphaFoldDB" id="A0A3N4HMF7"/>
<reference evidence="1 2" key="1">
    <citation type="journal article" date="2018" name="Nat. Ecol. Evol.">
        <title>Pezizomycetes genomes reveal the molecular basis of ectomycorrhizal truffle lifestyle.</title>
        <authorList>
            <person name="Murat C."/>
            <person name="Payen T."/>
            <person name="Noel B."/>
            <person name="Kuo A."/>
            <person name="Morin E."/>
            <person name="Chen J."/>
            <person name="Kohler A."/>
            <person name="Krizsan K."/>
            <person name="Balestrini R."/>
            <person name="Da Silva C."/>
            <person name="Montanini B."/>
            <person name="Hainaut M."/>
            <person name="Levati E."/>
            <person name="Barry K.W."/>
            <person name="Belfiori B."/>
            <person name="Cichocki N."/>
            <person name="Clum A."/>
            <person name="Dockter R.B."/>
            <person name="Fauchery L."/>
            <person name="Guy J."/>
            <person name="Iotti M."/>
            <person name="Le Tacon F."/>
            <person name="Lindquist E.A."/>
            <person name="Lipzen A."/>
            <person name="Malagnac F."/>
            <person name="Mello A."/>
            <person name="Molinier V."/>
            <person name="Miyauchi S."/>
            <person name="Poulain J."/>
            <person name="Riccioni C."/>
            <person name="Rubini A."/>
            <person name="Sitrit Y."/>
            <person name="Splivallo R."/>
            <person name="Traeger S."/>
            <person name="Wang M."/>
            <person name="Zifcakova L."/>
            <person name="Wipf D."/>
            <person name="Zambonelli A."/>
            <person name="Paolocci F."/>
            <person name="Nowrousian M."/>
            <person name="Ottonello S."/>
            <person name="Baldrian P."/>
            <person name="Spatafora J.W."/>
            <person name="Henrissat B."/>
            <person name="Nagy L.G."/>
            <person name="Aury J.M."/>
            <person name="Wincker P."/>
            <person name="Grigoriev I.V."/>
            <person name="Bonfante P."/>
            <person name="Martin F.M."/>
        </authorList>
    </citation>
    <scope>NUCLEOTIDE SEQUENCE [LARGE SCALE GENOMIC DNA]</scope>
    <source>
        <strain evidence="1 2">RN42</strain>
    </source>
</reference>